<dbReference type="SUPFAM" id="SSF51230">
    <property type="entry name" value="Single hybrid motif"/>
    <property type="match status" value="1"/>
</dbReference>
<evidence type="ECO:0000256" key="5">
    <source>
        <dbReference type="RuleBase" id="RU364055"/>
    </source>
</evidence>
<dbReference type="HAMAP" id="MF_00272">
    <property type="entry name" value="GcvH"/>
    <property type="match status" value="1"/>
</dbReference>
<dbReference type="PROSITE" id="PS50968">
    <property type="entry name" value="BIOTINYL_LIPOYL"/>
    <property type="match status" value="1"/>
</dbReference>
<dbReference type="GO" id="GO:0009249">
    <property type="term" value="P:protein lipoylation"/>
    <property type="evidence" value="ECO:0007669"/>
    <property type="project" value="TreeGrafter"/>
</dbReference>
<gene>
    <name evidence="7" type="ORF">GpartN1_g2336.t1</name>
    <name evidence="8" type="ORF">GpartN1_g2830.t1</name>
</gene>
<dbReference type="InterPro" id="IPR017453">
    <property type="entry name" value="GCV_H_sub"/>
</dbReference>
<evidence type="ECO:0000313" key="7">
    <source>
        <dbReference type="EMBL" id="GJQ10545.1"/>
    </source>
</evidence>
<dbReference type="CDD" id="cd06848">
    <property type="entry name" value="GCS_H"/>
    <property type="match status" value="1"/>
</dbReference>
<comment type="caution">
    <text evidence="7">The sequence shown here is derived from an EMBL/GenBank/DDBJ whole genome shotgun (WGS) entry which is preliminary data.</text>
</comment>
<dbReference type="PANTHER" id="PTHR11715">
    <property type="entry name" value="GLYCINE CLEAVAGE SYSTEM H PROTEIN"/>
    <property type="match status" value="1"/>
</dbReference>
<reference evidence="7" key="1">
    <citation type="journal article" date="2022" name="Proc. Natl. Acad. Sci. U.S.A.">
        <title>Life cycle and functional genomics of the unicellular red alga Galdieria for elucidating algal and plant evolution and industrial use.</title>
        <authorList>
            <person name="Hirooka S."/>
            <person name="Itabashi T."/>
            <person name="Ichinose T.M."/>
            <person name="Onuma R."/>
            <person name="Fujiwara T."/>
            <person name="Yamashita S."/>
            <person name="Jong L.W."/>
            <person name="Tomita R."/>
            <person name="Iwane A.H."/>
            <person name="Miyagishima S.Y."/>
        </authorList>
    </citation>
    <scope>NUCLEOTIDE SEQUENCE</scope>
    <source>
        <strain evidence="7">NBRC 102759</strain>
    </source>
</reference>
<evidence type="ECO:0000313" key="8">
    <source>
        <dbReference type="EMBL" id="GJQ11039.1"/>
    </source>
</evidence>
<evidence type="ECO:0000313" key="9">
    <source>
        <dbReference type="Proteomes" id="UP001061958"/>
    </source>
</evidence>
<dbReference type="Pfam" id="PF01597">
    <property type="entry name" value="GCV_H"/>
    <property type="match status" value="1"/>
</dbReference>
<dbReference type="Proteomes" id="UP001061958">
    <property type="component" value="Unassembled WGS sequence"/>
</dbReference>
<keyword evidence="5" id="KW-0496">Mitochondrion</keyword>
<comment type="subcellular location">
    <subcellularLocation>
        <location evidence="5">Mitochondrion</location>
    </subcellularLocation>
</comment>
<comment type="cofactor">
    <cofactor evidence="5">
        <name>(R)-lipoate</name>
        <dbReference type="ChEBI" id="CHEBI:83088"/>
    </cofactor>
    <text evidence="5">Binds 1 lipoyl cofactor covalently.</text>
</comment>
<comment type="function">
    <text evidence="5">The H protein shuttles the methylamine group of glycine from the P protein to the T protein.</text>
</comment>
<sequence>MSLFWGSSLSMLRYTLCSKGWTLRHSSRLLNPCRNFSTDVRKYAATHEWIKVEDDVGTVGISKHAAEELGEVVYVDLPEKGLDLEAKSTFGAVESVKAASDVYSPVSGQVLDINSKLQEDPSLINKDSLGEGWLIKLKIQNPKELDQLMDEAAYLKTTQEKSSH</sequence>
<organism evidence="7 9">
    <name type="scientific">Galdieria partita</name>
    <dbReference type="NCBI Taxonomy" id="83374"/>
    <lineage>
        <taxon>Eukaryota</taxon>
        <taxon>Rhodophyta</taxon>
        <taxon>Bangiophyceae</taxon>
        <taxon>Galdieriales</taxon>
        <taxon>Galdieriaceae</taxon>
        <taxon>Galdieria</taxon>
    </lineage>
</organism>
<dbReference type="NCBIfam" id="NF002270">
    <property type="entry name" value="PRK01202.1"/>
    <property type="match status" value="1"/>
</dbReference>
<name>A0A9C7PUH6_9RHOD</name>
<dbReference type="OrthoDB" id="10264154at2759"/>
<dbReference type="EMBL" id="BQMJ01000020">
    <property type="protein sequence ID" value="GJQ11039.1"/>
    <property type="molecule type" value="Genomic_DNA"/>
</dbReference>
<evidence type="ECO:0000256" key="4">
    <source>
        <dbReference type="PIRSR" id="PIRSR617453-50"/>
    </source>
</evidence>
<evidence type="ECO:0000256" key="1">
    <source>
        <dbReference type="ARBA" id="ARBA00009249"/>
    </source>
</evidence>
<dbReference type="InterPro" id="IPR002930">
    <property type="entry name" value="GCV_H"/>
</dbReference>
<proteinExistence type="inferred from homology"/>
<dbReference type="PANTHER" id="PTHR11715:SF3">
    <property type="entry name" value="GLYCINE CLEAVAGE SYSTEM H PROTEIN-RELATED"/>
    <property type="match status" value="1"/>
</dbReference>
<comment type="subunit">
    <text evidence="5">The glycine cleavage system is composed of four proteins: P, T, L and H.</text>
</comment>
<dbReference type="Gene3D" id="2.40.50.100">
    <property type="match status" value="1"/>
</dbReference>
<feature type="domain" description="Lipoyl-binding" evidence="6">
    <location>
        <begin position="56"/>
        <end position="138"/>
    </location>
</feature>
<keyword evidence="2 4" id="KW-0450">Lipoyl</keyword>
<dbReference type="GO" id="GO:0005960">
    <property type="term" value="C:glycine cleavage complex"/>
    <property type="evidence" value="ECO:0007669"/>
    <property type="project" value="UniProtKB-UniRule"/>
</dbReference>
<dbReference type="InterPro" id="IPR003016">
    <property type="entry name" value="2-oxoA_DH_lipoyl-BS"/>
</dbReference>
<feature type="modified residue" description="N6-lipoyllysine" evidence="4">
    <location>
        <position position="97"/>
    </location>
</feature>
<dbReference type="InterPro" id="IPR000089">
    <property type="entry name" value="Biotin_lipoyl"/>
</dbReference>
<dbReference type="NCBIfam" id="TIGR00527">
    <property type="entry name" value="gcvH"/>
    <property type="match status" value="1"/>
</dbReference>
<dbReference type="PROSITE" id="PS00189">
    <property type="entry name" value="LIPOYL"/>
    <property type="match status" value="1"/>
</dbReference>
<evidence type="ECO:0000256" key="2">
    <source>
        <dbReference type="ARBA" id="ARBA00022823"/>
    </source>
</evidence>
<dbReference type="InterPro" id="IPR033753">
    <property type="entry name" value="GCV_H/Fam206"/>
</dbReference>
<dbReference type="AlphaFoldDB" id="A0A9C7PUH6"/>
<keyword evidence="9" id="KW-1185">Reference proteome</keyword>
<dbReference type="GO" id="GO:0005739">
    <property type="term" value="C:mitochondrion"/>
    <property type="evidence" value="ECO:0007669"/>
    <property type="project" value="UniProtKB-SubCell"/>
</dbReference>
<protein>
    <recommendedName>
        <fullName evidence="5">Glycine cleavage system H protein</fullName>
    </recommendedName>
</protein>
<dbReference type="EMBL" id="BQMJ01000016">
    <property type="protein sequence ID" value="GJQ10545.1"/>
    <property type="molecule type" value="Genomic_DNA"/>
</dbReference>
<reference evidence="7" key="2">
    <citation type="submission" date="2022-01" db="EMBL/GenBank/DDBJ databases">
        <authorList>
            <person name="Hirooka S."/>
            <person name="Miyagishima S.Y."/>
        </authorList>
    </citation>
    <scope>NUCLEOTIDE SEQUENCE</scope>
    <source>
        <strain evidence="7">NBRC 102759</strain>
    </source>
</reference>
<keyword evidence="3 5" id="KW-0809">Transit peptide</keyword>
<accession>A0A9C7PUH6</accession>
<evidence type="ECO:0000259" key="6">
    <source>
        <dbReference type="PROSITE" id="PS50968"/>
    </source>
</evidence>
<comment type="similarity">
    <text evidence="1 5">Belongs to the GcvH family.</text>
</comment>
<dbReference type="InterPro" id="IPR011053">
    <property type="entry name" value="Single_hybrid_motif"/>
</dbReference>
<evidence type="ECO:0000256" key="3">
    <source>
        <dbReference type="ARBA" id="ARBA00022946"/>
    </source>
</evidence>
<dbReference type="GO" id="GO:0019464">
    <property type="term" value="P:glycine decarboxylation via glycine cleavage system"/>
    <property type="evidence" value="ECO:0007669"/>
    <property type="project" value="UniProtKB-UniRule"/>
</dbReference>